<dbReference type="Gene3D" id="3.90.550.10">
    <property type="entry name" value="Spore Coat Polysaccharide Biosynthesis Protein SpsA, Chain A"/>
    <property type="match status" value="1"/>
</dbReference>
<dbReference type="SUPFAM" id="SSF53448">
    <property type="entry name" value="Nucleotide-diphospho-sugar transferases"/>
    <property type="match status" value="1"/>
</dbReference>
<dbReference type="InterPro" id="IPR029044">
    <property type="entry name" value="Nucleotide-diphossugar_trans"/>
</dbReference>
<gene>
    <name evidence="2" type="ORF">BHS01_09100</name>
</gene>
<dbReference type="PANTHER" id="PTHR22916">
    <property type="entry name" value="GLYCOSYLTRANSFERASE"/>
    <property type="match status" value="1"/>
</dbReference>
<dbReference type="InterPro" id="IPR001173">
    <property type="entry name" value="Glyco_trans_2-like"/>
</dbReference>
<dbReference type="EMBL" id="CP017195">
    <property type="protein sequence ID" value="QDJ28673.1"/>
    <property type="molecule type" value="Genomic_DNA"/>
</dbReference>
<dbReference type="RefSeq" id="WP_109835261.1">
    <property type="nucleotide sequence ID" value="NZ_CP017195.1"/>
</dbReference>
<proteinExistence type="predicted"/>
<evidence type="ECO:0000259" key="1">
    <source>
        <dbReference type="Pfam" id="PF00535"/>
    </source>
</evidence>
<organism evidence="2 3">
    <name type="scientific">Pseudolactococcus paracarnosus</name>
    <dbReference type="NCBI Taxonomy" id="2749962"/>
    <lineage>
        <taxon>Bacteria</taxon>
        <taxon>Bacillati</taxon>
        <taxon>Bacillota</taxon>
        <taxon>Bacilli</taxon>
        <taxon>Lactobacillales</taxon>
        <taxon>Streptococcaceae</taxon>
        <taxon>Pseudolactococcus</taxon>
    </lineage>
</organism>
<sequence>MTNQPLVTVFISCYNRQEFIRESLESVLKQSYKNLEILIIDDCSTDNTLKIVEEYQDSRIIILKNSSNMGIPYTRNKGLQNSTGKYFAILDSDDICIEDRIEKQVTYLEENQDVAAVGSQVETFGLNKKSFICRYYNTYEELKSQLIFNVPLCNSSAMVRKSIIEKYNIKYNNAYYICQDYDFWYQLMKVGKITTIPDVLVKYRVSDNNISKISQESQEKLRKRVKIILEIRSNILNYYQFGLNSQELELFNDFFIDLDDKTFDIKKNLFTLKSISNKIQENNRKLDQFVLSKVYNDNLLIVLKNNKIGLFRKNFVYTQIHLRESKKKFLMALIFISSRDLYHKAKKIFKG</sequence>
<dbReference type="KEGG" id="lpaa:BHS01_09100"/>
<evidence type="ECO:0000313" key="2">
    <source>
        <dbReference type="EMBL" id="QDJ28673.1"/>
    </source>
</evidence>
<evidence type="ECO:0000313" key="3">
    <source>
        <dbReference type="Proteomes" id="UP000516280"/>
    </source>
</evidence>
<name>A0A7L4WGQ3_9LACT</name>
<dbReference type="PANTHER" id="PTHR22916:SF3">
    <property type="entry name" value="UDP-GLCNAC:BETAGAL BETA-1,3-N-ACETYLGLUCOSAMINYLTRANSFERASE-LIKE PROTEIN 1"/>
    <property type="match status" value="1"/>
</dbReference>
<dbReference type="Pfam" id="PF00535">
    <property type="entry name" value="Glycos_transf_2"/>
    <property type="match status" value="1"/>
</dbReference>
<dbReference type="GO" id="GO:0016758">
    <property type="term" value="F:hexosyltransferase activity"/>
    <property type="evidence" value="ECO:0007669"/>
    <property type="project" value="UniProtKB-ARBA"/>
</dbReference>
<accession>A0A7L4WGQ3</accession>
<feature type="domain" description="Glycosyltransferase 2-like" evidence="1">
    <location>
        <begin position="8"/>
        <end position="166"/>
    </location>
</feature>
<dbReference type="Proteomes" id="UP000516280">
    <property type="component" value="Chromosome"/>
</dbReference>
<dbReference type="AlphaFoldDB" id="A0A7L4WGQ3"/>
<protein>
    <recommendedName>
        <fullName evidence="1">Glycosyltransferase 2-like domain-containing protein</fullName>
    </recommendedName>
</protein>
<dbReference type="CDD" id="cd00761">
    <property type="entry name" value="Glyco_tranf_GTA_type"/>
    <property type="match status" value="1"/>
</dbReference>
<reference evidence="2 3" key="1">
    <citation type="submission" date="2016-09" db="EMBL/GenBank/DDBJ databases">
        <title>Lactic acid bacteria from MAP meat Genome sequencing and assembly.</title>
        <authorList>
            <person name="Behr J."/>
            <person name="Hilgarth M."/>
            <person name="Vogel R.F."/>
        </authorList>
    </citation>
    <scope>NUCLEOTIDE SEQUENCE [LARGE SCALE GENOMIC DNA]</scope>
    <source>
        <strain evidence="2 3">TMW21615</strain>
    </source>
</reference>